<dbReference type="EMBL" id="QURH01000132">
    <property type="protein sequence ID" value="RFU42347.1"/>
    <property type="molecule type" value="Genomic_DNA"/>
</dbReference>
<dbReference type="GO" id="GO:0003677">
    <property type="term" value="F:DNA binding"/>
    <property type="evidence" value="ECO:0007669"/>
    <property type="project" value="TreeGrafter"/>
</dbReference>
<organism evidence="8 9">
    <name type="scientific">Actinomadura logoneensis</name>
    <dbReference type="NCBI Taxonomy" id="2293572"/>
    <lineage>
        <taxon>Bacteria</taxon>
        <taxon>Bacillati</taxon>
        <taxon>Actinomycetota</taxon>
        <taxon>Actinomycetes</taxon>
        <taxon>Streptosporangiales</taxon>
        <taxon>Thermomonosporaceae</taxon>
        <taxon>Actinomadura</taxon>
    </lineage>
</organism>
<dbReference type="PANTHER" id="PTHR10629:SF52">
    <property type="entry name" value="DNA (CYTOSINE-5)-METHYLTRANSFERASE 1"/>
    <property type="match status" value="1"/>
</dbReference>
<evidence type="ECO:0000256" key="6">
    <source>
        <dbReference type="PROSITE-ProRule" id="PRU01016"/>
    </source>
</evidence>
<dbReference type="NCBIfam" id="TIGR00675">
    <property type="entry name" value="dcm"/>
    <property type="match status" value="1"/>
</dbReference>
<evidence type="ECO:0000313" key="8">
    <source>
        <dbReference type="EMBL" id="RFU42347.1"/>
    </source>
</evidence>
<accession>A0A372JQR6</accession>
<evidence type="ECO:0000256" key="2">
    <source>
        <dbReference type="ARBA" id="ARBA00022603"/>
    </source>
</evidence>
<dbReference type="InterPro" id="IPR029063">
    <property type="entry name" value="SAM-dependent_MTases_sf"/>
</dbReference>
<dbReference type="SUPFAM" id="SSF53335">
    <property type="entry name" value="S-adenosyl-L-methionine-dependent methyltransferases"/>
    <property type="match status" value="1"/>
</dbReference>
<evidence type="ECO:0000313" key="9">
    <source>
        <dbReference type="Proteomes" id="UP000261811"/>
    </source>
</evidence>
<dbReference type="EC" id="2.1.1.37" evidence="1"/>
<dbReference type="PROSITE" id="PS51679">
    <property type="entry name" value="SAM_MT_C5"/>
    <property type="match status" value="1"/>
</dbReference>
<dbReference type="AlphaFoldDB" id="A0A372JQR6"/>
<dbReference type="GO" id="GO:0003886">
    <property type="term" value="F:DNA (cytosine-5-)-methyltransferase activity"/>
    <property type="evidence" value="ECO:0007669"/>
    <property type="project" value="UniProtKB-EC"/>
</dbReference>
<dbReference type="OrthoDB" id="9813719at2"/>
<gene>
    <name evidence="8" type="primary">dcm</name>
    <name evidence="8" type="ORF">DZF91_07045</name>
</gene>
<dbReference type="GO" id="GO:0009307">
    <property type="term" value="P:DNA restriction-modification system"/>
    <property type="evidence" value="ECO:0007669"/>
    <property type="project" value="UniProtKB-KW"/>
</dbReference>
<keyword evidence="4 6" id="KW-0949">S-adenosyl-L-methionine</keyword>
<evidence type="ECO:0000256" key="1">
    <source>
        <dbReference type="ARBA" id="ARBA00011975"/>
    </source>
</evidence>
<dbReference type="Pfam" id="PF00145">
    <property type="entry name" value="DNA_methylase"/>
    <property type="match status" value="1"/>
</dbReference>
<dbReference type="Proteomes" id="UP000261811">
    <property type="component" value="Unassembled WGS sequence"/>
</dbReference>
<protein>
    <recommendedName>
        <fullName evidence="1">DNA (cytosine-5-)-methyltransferase</fullName>
        <ecNumber evidence="1">2.1.1.37</ecNumber>
    </recommendedName>
</protein>
<keyword evidence="2 6" id="KW-0489">Methyltransferase</keyword>
<name>A0A372JQR6_9ACTN</name>
<comment type="caution">
    <text evidence="8">The sequence shown here is derived from an EMBL/GenBank/DDBJ whole genome shotgun (WGS) entry which is preliminary data.</text>
</comment>
<dbReference type="InterPro" id="IPR001525">
    <property type="entry name" value="C5_MeTfrase"/>
</dbReference>
<evidence type="ECO:0000256" key="7">
    <source>
        <dbReference type="RuleBase" id="RU000416"/>
    </source>
</evidence>
<dbReference type="Gene3D" id="3.90.120.10">
    <property type="entry name" value="DNA Methylase, subunit A, domain 2"/>
    <property type="match status" value="1"/>
</dbReference>
<evidence type="ECO:0000256" key="5">
    <source>
        <dbReference type="ARBA" id="ARBA00022747"/>
    </source>
</evidence>
<comment type="similarity">
    <text evidence="6 7">Belongs to the class I-like SAM-binding methyltransferase superfamily. C5-methyltransferase family.</text>
</comment>
<reference evidence="8 9" key="1">
    <citation type="submission" date="2018-08" db="EMBL/GenBank/DDBJ databases">
        <title>Actinomadura jelena sp. nov., a novel Actinomycete isolated from soil in Chad.</title>
        <authorList>
            <person name="Shi L."/>
        </authorList>
    </citation>
    <scope>NUCLEOTIDE SEQUENCE [LARGE SCALE GENOMIC DNA]</scope>
    <source>
        <strain evidence="8 9">NEAU-G17</strain>
    </source>
</reference>
<dbReference type="InterPro" id="IPR050390">
    <property type="entry name" value="C5-Methyltransferase"/>
</dbReference>
<keyword evidence="3 6" id="KW-0808">Transferase</keyword>
<dbReference type="GO" id="GO:0032259">
    <property type="term" value="P:methylation"/>
    <property type="evidence" value="ECO:0007669"/>
    <property type="project" value="UniProtKB-KW"/>
</dbReference>
<proteinExistence type="inferred from homology"/>
<dbReference type="GO" id="GO:0044027">
    <property type="term" value="P:negative regulation of gene expression via chromosomal CpG island methylation"/>
    <property type="evidence" value="ECO:0007669"/>
    <property type="project" value="TreeGrafter"/>
</dbReference>
<evidence type="ECO:0000256" key="4">
    <source>
        <dbReference type="ARBA" id="ARBA00022691"/>
    </source>
</evidence>
<keyword evidence="9" id="KW-1185">Reference proteome</keyword>
<sequence>MSRFRSLEICAGAGGQALGLEQAGFTPVMLVEIDPKACATLRANRPRWHVEQMDLTEFVGADHREVLDVDLLAGGLPSGPYTPAAGQLGSADPADLLRHAIWLTSEIQPRALLLENVPSLLTEEKFEDSRKFVMDELEHMGYAFEWKILDAQNFGVHQRRPYSVLVAMRPDDLTHFSWPEPTGGADTVGNVLWRSMGSRGWEGAAEWRHIANEVAPTIIGGSSNRGGADLGPTGSKNTWARLGVDGKSLADDVPGPDFVLRFEDAPEDRSGLPRLTVDQVAVLQGIPDDWTIIGRKTARFRQIGHALPPAMARELGDSIATALSR</sequence>
<comment type="caution">
    <text evidence="6">Lacks conserved residue(s) required for the propagation of feature annotation.</text>
</comment>
<dbReference type="PRINTS" id="PR00105">
    <property type="entry name" value="C5METTRFRASE"/>
</dbReference>
<evidence type="ECO:0000256" key="3">
    <source>
        <dbReference type="ARBA" id="ARBA00022679"/>
    </source>
</evidence>
<dbReference type="PANTHER" id="PTHR10629">
    <property type="entry name" value="CYTOSINE-SPECIFIC METHYLTRANSFERASE"/>
    <property type="match status" value="1"/>
</dbReference>
<keyword evidence="5" id="KW-0680">Restriction system</keyword>
<dbReference type="Gene3D" id="3.40.50.150">
    <property type="entry name" value="Vaccinia Virus protein VP39"/>
    <property type="match status" value="1"/>
</dbReference>